<gene>
    <name evidence="6" type="ORF">K2173_003108</name>
</gene>
<keyword evidence="1 4" id="KW-0732">Signal</keyword>
<dbReference type="EMBL" id="JAIWQS010000005">
    <property type="protein sequence ID" value="KAJ8763636.1"/>
    <property type="molecule type" value="Genomic_DNA"/>
</dbReference>
<dbReference type="SUPFAM" id="SSF51110">
    <property type="entry name" value="alpha-D-mannose-specific plant lectins"/>
    <property type="match status" value="1"/>
</dbReference>
<dbReference type="InterPro" id="IPR036426">
    <property type="entry name" value="Bulb-type_lectin_dom_sf"/>
</dbReference>
<feature type="chain" id="PRO_5044023873" description="Bulb-type lectin domain-containing protein" evidence="4">
    <location>
        <begin position="21"/>
        <end position="418"/>
    </location>
</feature>
<keyword evidence="3" id="KW-0325">Glycoprotein</keyword>
<evidence type="ECO:0000259" key="5">
    <source>
        <dbReference type="PROSITE" id="PS50927"/>
    </source>
</evidence>
<dbReference type="InterPro" id="IPR001480">
    <property type="entry name" value="Bulb-type_lectin_dom"/>
</dbReference>
<evidence type="ECO:0000256" key="2">
    <source>
        <dbReference type="ARBA" id="ARBA00023157"/>
    </source>
</evidence>
<dbReference type="Proteomes" id="UP001159364">
    <property type="component" value="Linkage Group LG05"/>
</dbReference>
<feature type="domain" description="Bulb-type lectin" evidence="5">
    <location>
        <begin position="25"/>
        <end position="156"/>
    </location>
</feature>
<dbReference type="InterPro" id="IPR051343">
    <property type="entry name" value="G-type_lectin_kinases/EP1-like"/>
</dbReference>
<organism evidence="6 7">
    <name type="scientific">Erythroxylum novogranatense</name>
    <dbReference type="NCBI Taxonomy" id="1862640"/>
    <lineage>
        <taxon>Eukaryota</taxon>
        <taxon>Viridiplantae</taxon>
        <taxon>Streptophyta</taxon>
        <taxon>Embryophyta</taxon>
        <taxon>Tracheophyta</taxon>
        <taxon>Spermatophyta</taxon>
        <taxon>Magnoliopsida</taxon>
        <taxon>eudicotyledons</taxon>
        <taxon>Gunneridae</taxon>
        <taxon>Pentapetalae</taxon>
        <taxon>rosids</taxon>
        <taxon>fabids</taxon>
        <taxon>Malpighiales</taxon>
        <taxon>Erythroxylaceae</taxon>
        <taxon>Erythroxylum</taxon>
    </lineage>
</organism>
<evidence type="ECO:0000313" key="7">
    <source>
        <dbReference type="Proteomes" id="UP001159364"/>
    </source>
</evidence>
<proteinExistence type="predicted"/>
<protein>
    <recommendedName>
        <fullName evidence="5">Bulb-type lectin domain-containing protein</fullName>
    </recommendedName>
</protein>
<sequence>MSFVLSPFLFSILSSSIAQASVPPSARFQYINAGEFGEYIVEYDANYRFLDPFAQPFQLCFYNTTPNAYTLAVRMGTVSSEGLMRWVWEANRGIPVDESATVTFGEDGNLVLAHSDGRIAWQTNTANKGVVGFELLSNGNMVLYDKNRKFVWQSFDSPTDTLLVGQSLKLEGVTKLVSRASRKQNRNGRYSLVLEPKSLPIVPYIYFSFSSNFGLEKGLLKYVRLNSDLSLSTKLGNLRLSSRSYNTTLSYLRLDINGNLKLYTYLYDNEPRGDMAWENTFTLFDAKPQSLEGTCQLPETCGELGLCSNGTCVACPAPNGLKKWTTKCEQANVEKACKAKQGVRYVKLEGVDHFMSKYSKGNGPMKLETCRNKCTNDCKCLGHFYNTQTHKCWIAYDLKTLTKVPYSTHLAFLKMPIN</sequence>
<reference evidence="6 7" key="1">
    <citation type="submission" date="2021-09" db="EMBL/GenBank/DDBJ databases">
        <title>Genomic insights and catalytic innovation underlie evolution of tropane alkaloids biosynthesis.</title>
        <authorList>
            <person name="Wang Y.-J."/>
            <person name="Tian T."/>
            <person name="Huang J.-P."/>
            <person name="Huang S.-X."/>
        </authorList>
    </citation>
    <scope>NUCLEOTIDE SEQUENCE [LARGE SCALE GENOMIC DNA]</scope>
    <source>
        <strain evidence="6">KIB-2018</strain>
        <tissue evidence="6">Leaf</tissue>
    </source>
</reference>
<dbReference type="PANTHER" id="PTHR47976:SF115">
    <property type="entry name" value="RECEPTOR-LIKE SERINE_THREONINE-PROTEIN KINASE"/>
    <property type="match status" value="1"/>
</dbReference>
<keyword evidence="2" id="KW-1015">Disulfide bond</keyword>
<dbReference type="SMART" id="SM00108">
    <property type="entry name" value="B_lectin"/>
    <property type="match status" value="1"/>
</dbReference>
<comment type="caution">
    <text evidence="6">The sequence shown here is derived from an EMBL/GenBank/DDBJ whole genome shotgun (WGS) entry which is preliminary data.</text>
</comment>
<dbReference type="PIRSF" id="PIRSF002686">
    <property type="entry name" value="SLG"/>
    <property type="match status" value="1"/>
</dbReference>
<accession>A0AAV8TBB0</accession>
<dbReference type="CDD" id="cd00028">
    <property type="entry name" value="B_lectin"/>
    <property type="match status" value="1"/>
</dbReference>
<keyword evidence="7" id="KW-1185">Reference proteome</keyword>
<evidence type="ECO:0000256" key="4">
    <source>
        <dbReference type="SAM" id="SignalP"/>
    </source>
</evidence>
<dbReference type="AlphaFoldDB" id="A0AAV8TBB0"/>
<dbReference type="Gene3D" id="2.90.10.10">
    <property type="entry name" value="Bulb-type lectin domain"/>
    <property type="match status" value="1"/>
</dbReference>
<dbReference type="PROSITE" id="PS50927">
    <property type="entry name" value="BULB_LECTIN"/>
    <property type="match status" value="1"/>
</dbReference>
<dbReference type="InterPro" id="IPR035446">
    <property type="entry name" value="SLSG/EP1"/>
</dbReference>
<name>A0AAV8TBB0_9ROSI</name>
<evidence type="ECO:0000313" key="6">
    <source>
        <dbReference type="EMBL" id="KAJ8763636.1"/>
    </source>
</evidence>
<feature type="signal peptide" evidence="4">
    <location>
        <begin position="1"/>
        <end position="20"/>
    </location>
</feature>
<dbReference type="PANTHER" id="PTHR47976">
    <property type="entry name" value="G-TYPE LECTIN S-RECEPTOR-LIKE SERINE/THREONINE-PROTEIN KINASE SD2-5"/>
    <property type="match status" value="1"/>
</dbReference>
<evidence type="ECO:0000256" key="1">
    <source>
        <dbReference type="ARBA" id="ARBA00022729"/>
    </source>
</evidence>
<evidence type="ECO:0000256" key="3">
    <source>
        <dbReference type="ARBA" id="ARBA00023180"/>
    </source>
</evidence>
<dbReference type="Pfam" id="PF01453">
    <property type="entry name" value="B_lectin"/>
    <property type="match status" value="1"/>
</dbReference>